<proteinExistence type="predicted"/>
<feature type="signal peptide" evidence="1">
    <location>
        <begin position="1"/>
        <end position="21"/>
    </location>
</feature>
<keyword evidence="4" id="KW-1185">Reference proteome</keyword>
<dbReference type="Proteomes" id="UP000318878">
    <property type="component" value="Unassembled WGS sequence"/>
</dbReference>
<reference evidence="3 4" key="1">
    <citation type="submission" date="2019-02" db="EMBL/GenBank/DDBJ databases">
        <title>Deep-cultivation of Planctomycetes and their phenomic and genomic characterization uncovers novel biology.</title>
        <authorList>
            <person name="Wiegand S."/>
            <person name="Jogler M."/>
            <person name="Boedeker C."/>
            <person name="Pinto D."/>
            <person name="Vollmers J."/>
            <person name="Rivas-Marin E."/>
            <person name="Kohn T."/>
            <person name="Peeters S.H."/>
            <person name="Heuer A."/>
            <person name="Rast P."/>
            <person name="Oberbeckmann S."/>
            <person name="Bunk B."/>
            <person name="Jeske O."/>
            <person name="Meyerdierks A."/>
            <person name="Storesund J.E."/>
            <person name="Kallscheuer N."/>
            <person name="Luecker S."/>
            <person name="Lage O.M."/>
            <person name="Pohl T."/>
            <person name="Merkel B.J."/>
            <person name="Hornburger P."/>
            <person name="Mueller R.-W."/>
            <person name="Bruemmer F."/>
            <person name="Labrenz M."/>
            <person name="Spormann A.M."/>
            <person name="Op Den Camp H."/>
            <person name="Overmann J."/>
            <person name="Amann R."/>
            <person name="Jetten M.S.M."/>
            <person name="Mascher T."/>
            <person name="Medema M.H."/>
            <person name="Devos D.P."/>
            <person name="Kaster A.-K."/>
            <person name="Ovreas L."/>
            <person name="Rohde M."/>
            <person name="Galperin M.Y."/>
            <person name="Jogler C."/>
        </authorList>
    </citation>
    <scope>NUCLEOTIDE SEQUENCE [LARGE SCALE GENOMIC DNA]</scope>
    <source>
        <strain evidence="3 4">Enr8</strain>
    </source>
</reference>
<accession>A0A5C5V4Y4</accession>
<dbReference type="EMBL" id="SJPF01000003">
    <property type="protein sequence ID" value="TWT33391.1"/>
    <property type="molecule type" value="Genomic_DNA"/>
</dbReference>
<evidence type="ECO:0000313" key="3">
    <source>
        <dbReference type="EMBL" id="TWT33391.1"/>
    </source>
</evidence>
<dbReference type="PROSITE" id="PS50846">
    <property type="entry name" value="HMA_2"/>
    <property type="match status" value="2"/>
</dbReference>
<dbReference type="OrthoDB" id="279842at2"/>
<feature type="domain" description="HMA" evidence="2">
    <location>
        <begin position="105"/>
        <end position="170"/>
    </location>
</feature>
<organism evidence="3 4">
    <name type="scientific">Blastopirellula retiformator</name>
    <dbReference type="NCBI Taxonomy" id="2527970"/>
    <lineage>
        <taxon>Bacteria</taxon>
        <taxon>Pseudomonadati</taxon>
        <taxon>Planctomycetota</taxon>
        <taxon>Planctomycetia</taxon>
        <taxon>Pirellulales</taxon>
        <taxon>Pirellulaceae</taxon>
        <taxon>Blastopirellula</taxon>
    </lineage>
</organism>
<dbReference type="Pfam" id="PF00403">
    <property type="entry name" value="HMA"/>
    <property type="match status" value="2"/>
</dbReference>
<dbReference type="InterPro" id="IPR036163">
    <property type="entry name" value="HMA_dom_sf"/>
</dbReference>
<dbReference type="GO" id="GO:0046872">
    <property type="term" value="F:metal ion binding"/>
    <property type="evidence" value="ECO:0007669"/>
    <property type="project" value="InterPro"/>
</dbReference>
<gene>
    <name evidence="3" type="primary">copA</name>
    <name evidence="3" type="ORF">Enr8_32190</name>
</gene>
<protein>
    <submittedName>
        <fullName evidence="3">Copper-exporting P-type ATPase A</fullName>
    </submittedName>
</protein>
<evidence type="ECO:0000259" key="2">
    <source>
        <dbReference type="PROSITE" id="PS50846"/>
    </source>
</evidence>
<dbReference type="SUPFAM" id="SSF55008">
    <property type="entry name" value="HMA, heavy metal-associated domain"/>
    <property type="match status" value="2"/>
</dbReference>
<evidence type="ECO:0000313" key="4">
    <source>
        <dbReference type="Proteomes" id="UP000318878"/>
    </source>
</evidence>
<dbReference type="InterPro" id="IPR006121">
    <property type="entry name" value="HMA_dom"/>
</dbReference>
<dbReference type="RefSeq" id="WP_146433221.1">
    <property type="nucleotide sequence ID" value="NZ_SJPF01000003.1"/>
</dbReference>
<dbReference type="AlphaFoldDB" id="A0A5C5V4Y4"/>
<evidence type="ECO:0000256" key="1">
    <source>
        <dbReference type="SAM" id="SignalP"/>
    </source>
</evidence>
<name>A0A5C5V4Y4_9BACT</name>
<comment type="caution">
    <text evidence="3">The sequence shown here is derived from an EMBL/GenBank/DDBJ whole genome shotgun (WGS) entry which is preliminary data.</text>
</comment>
<keyword evidence="1" id="KW-0732">Signal</keyword>
<dbReference type="CDD" id="cd00371">
    <property type="entry name" value="HMA"/>
    <property type="match status" value="1"/>
</dbReference>
<sequence precursor="true">MLRITLALLFSFALFSSAAHAATTVTLTNMHLCCGKCVKAVQAAVKDVPGAKVAVTAKEGKAVVTASDDKSAQAAIDAIAAAGFHAVTDNEDLTMKDDSGVKAGAVKRLELTGLHNCCGACTKAIKEAVDRVDGVTADTAKPNQSTMVVEGNFEAEDVVASLLEAGFQVKVKQ</sequence>
<dbReference type="Gene3D" id="3.30.70.100">
    <property type="match status" value="2"/>
</dbReference>
<feature type="chain" id="PRO_5022725616" evidence="1">
    <location>
        <begin position="22"/>
        <end position="173"/>
    </location>
</feature>
<feature type="domain" description="HMA" evidence="2">
    <location>
        <begin position="21"/>
        <end position="87"/>
    </location>
</feature>